<dbReference type="GO" id="GO:0002161">
    <property type="term" value="F:aminoacyl-tRNA deacylase activity"/>
    <property type="evidence" value="ECO:0007669"/>
    <property type="project" value="InterPro"/>
</dbReference>
<dbReference type="EMBL" id="SDPQ02000002">
    <property type="protein sequence ID" value="KAA1397449.1"/>
    <property type="molecule type" value="Genomic_DNA"/>
</dbReference>
<dbReference type="InterPro" id="IPR007214">
    <property type="entry name" value="YbaK/aa-tRNA-synth-assoc-dom"/>
</dbReference>
<name>A0A5M4FDY1_9ACTN</name>
<dbReference type="RefSeq" id="WP_149688900.1">
    <property type="nucleotide sequence ID" value="NZ_SDPQ02000002.1"/>
</dbReference>
<dbReference type="Gene3D" id="3.90.960.10">
    <property type="entry name" value="YbaK/aminoacyl-tRNA synthetase-associated domain"/>
    <property type="match status" value="1"/>
</dbReference>
<dbReference type="CDD" id="cd04939">
    <property type="entry name" value="PA2301"/>
    <property type="match status" value="1"/>
</dbReference>
<sequence>MTVRLGSLELEPAQDELLAPPVAAALAALPTVAAHAHTVAIDPELAETAALTEQFDLDADMSANCVIVLGKRGGELRPAACVILSSTRADVNGLVRRTIDTRKCSFAPQDWAVGETGMEHGGITPVGVPESWPILVDQAVIEQPWVLLGSGLRRSKLALPGASLAELPGAQVLGGLGLH</sequence>
<evidence type="ECO:0000259" key="1">
    <source>
        <dbReference type="Pfam" id="PF04073"/>
    </source>
</evidence>
<organism evidence="2 3">
    <name type="scientific">Aeromicrobium ginsengisoli</name>
    <dbReference type="NCBI Taxonomy" id="363867"/>
    <lineage>
        <taxon>Bacteria</taxon>
        <taxon>Bacillati</taxon>
        <taxon>Actinomycetota</taxon>
        <taxon>Actinomycetes</taxon>
        <taxon>Propionibacteriales</taxon>
        <taxon>Nocardioidaceae</taxon>
        <taxon>Aeromicrobium</taxon>
    </lineage>
</organism>
<dbReference type="Proteomes" id="UP000380867">
    <property type="component" value="Unassembled WGS sequence"/>
</dbReference>
<evidence type="ECO:0000313" key="2">
    <source>
        <dbReference type="EMBL" id="KAA1397449.1"/>
    </source>
</evidence>
<gene>
    <name evidence="2" type="ORF">ESP70_008680</name>
</gene>
<reference evidence="2" key="1">
    <citation type="submission" date="2019-09" db="EMBL/GenBank/DDBJ databases">
        <authorList>
            <person name="Li J."/>
        </authorList>
    </citation>
    <scope>NUCLEOTIDE SEQUENCE [LARGE SCALE GENOMIC DNA]</scope>
    <source>
        <strain evidence="2">JCM 14732</strain>
    </source>
</reference>
<keyword evidence="3" id="KW-1185">Reference proteome</keyword>
<accession>A0A5M4FDY1</accession>
<dbReference type="SUPFAM" id="SSF55826">
    <property type="entry name" value="YbaK/ProRS associated domain"/>
    <property type="match status" value="1"/>
</dbReference>
<dbReference type="AlphaFoldDB" id="A0A5M4FDY1"/>
<evidence type="ECO:0000313" key="3">
    <source>
        <dbReference type="Proteomes" id="UP000380867"/>
    </source>
</evidence>
<dbReference type="OrthoDB" id="9796920at2"/>
<proteinExistence type="predicted"/>
<dbReference type="Pfam" id="PF04073">
    <property type="entry name" value="tRNA_edit"/>
    <property type="match status" value="1"/>
</dbReference>
<protein>
    <recommendedName>
        <fullName evidence="1">YbaK/aminoacyl-tRNA synthetase-associated domain-containing protein</fullName>
    </recommendedName>
</protein>
<feature type="domain" description="YbaK/aminoacyl-tRNA synthetase-associated" evidence="1">
    <location>
        <begin position="43"/>
        <end position="166"/>
    </location>
</feature>
<comment type="caution">
    <text evidence="2">The sequence shown here is derived from an EMBL/GenBank/DDBJ whole genome shotgun (WGS) entry which is preliminary data.</text>
</comment>
<dbReference type="InterPro" id="IPR036754">
    <property type="entry name" value="YbaK/aa-tRNA-synt-asso_dom_sf"/>
</dbReference>